<evidence type="ECO:0000313" key="2">
    <source>
        <dbReference type="EMBL" id="CAL1711057.1"/>
    </source>
</evidence>
<sequence length="357" mass="40633">MPRAIAQFSFGSFGDIVTLIEVALILKDCLVDGASVQRDVLEFAQFLDIYVEVLYCIQAVLLSPRARKIQKSSKNAIEHALTTSTRLVEELLIRLQSFNSATWPLLILQAFHWAFCAKAELSNLRKKLLEQGNLMTQILSLSGLEISLDLAQSPCYAWLPSQPQTHSVVLVDILDQVTFVPIELCLNKVVFHKFLQLYFESRAGWSFIRRGDYDVVLRSDNGTSQRPWDVALRAGATINMSAILRSQRIDRRRCPRCHRLNPPPAIDLDGEIKCLHCQTFFRAAQGRIRAIHDVDTSNHLQRCDTPTSYASEDDFQYVRRFLIELPEIPARQPSSDEGGWGMVLQSYLRAKGRLRRT</sequence>
<evidence type="ECO:0000259" key="1">
    <source>
        <dbReference type="Pfam" id="PF22893"/>
    </source>
</evidence>
<keyword evidence="3" id="KW-1185">Reference proteome</keyword>
<organism evidence="2 3">
    <name type="scientific">Somion occarium</name>
    <dbReference type="NCBI Taxonomy" id="3059160"/>
    <lineage>
        <taxon>Eukaryota</taxon>
        <taxon>Fungi</taxon>
        <taxon>Dikarya</taxon>
        <taxon>Basidiomycota</taxon>
        <taxon>Agaricomycotina</taxon>
        <taxon>Agaricomycetes</taxon>
        <taxon>Polyporales</taxon>
        <taxon>Cerrenaceae</taxon>
        <taxon>Somion</taxon>
    </lineage>
</organism>
<protein>
    <recommendedName>
        <fullName evidence="1">Ubiquitin-like domain-containing protein</fullName>
    </recommendedName>
</protein>
<reference evidence="3" key="1">
    <citation type="submission" date="2024-04" db="EMBL/GenBank/DDBJ databases">
        <authorList>
            <person name="Shaw F."/>
            <person name="Minotto A."/>
        </authorList>
    </citation>
    <scope>NUCLEOTIDE SEQUENCE [LARGE SCALE GENOMIC DNA]</scope>
</reference>
<name>A0ABP1DW47_9APHY</name>
<gene>
    <name evidence="2" type="ORF">GFSPODELE1_LOCUS8155</name>
</gene>
<dbReference type="InterPro" id="IPR054464">
    <property type="entry name" value="ULD_fung"/>
</dbReference>
<dbReference type="Proteomes" id="UP001497453">
    <property type="component" value="Chromosome 6"/>
</dbReference>
<evidence type="ECO:0000313" key="3">
    <source>
        <dbReference type="Proteomes" id="UP001497453"/>
    </source>
</evidence>
<accession>A0ABP1DW47</accession>
<dbReference type="EMBL" id="OZ037949">
    <property type="protein sequence ID" value="CAL1711057.1"/>
    <property type="molecule type" value="Genomic_DNA"/>
</dbReference>
<proteinExistence type="predicted"/>
<feature type="domain" description="Ubiquitin-like" evidence="1">
    <location>
        <begin position="166"/>
        <end position="245"/>
    </location>
</feature>
<dbReference type="Pfam" id="PF22893">
    <property type="entry name" value="ULD_2"/>
    <property type="match status" value="1"/>
</dbReference>